<feature type="transmembrane region" description="Helical" evidence="13">
    <location>
        <begin position="151"/>
        <end position="172"/>
    </location>
</feature>
<dbReference type="Proteomes" id="UP000298588">
    <property type="component" value="Chromosome"/>
</dbReference>
<dbReference type="SUPFAM" id="SSF81342">
    <property type="entry name" value="Transmembrane di-heme cytochromes"/>
    <property type="match status" value="1"/>
</dbReference>
<feature type="transmembrane region" description="Helical" evidence="13">
    <location>
        <begin position="58"/>
        <end position="75"/>
    </location>
</feature>
<evidence type="ECO:0000256" key="1">
    <source>
        <dbReference type="ARBA" id="ARBA00001970"/>
    </source>
</evidence>
<keyword evidence="8" id="KW-0249">Electron transport</keyword>
<dbReference type="KEGG" id="paqt:E8L99_23300"/>
<evidence type="ECO:0000256" key="6">
    <source>
        <dbReference type="ARBA" id="ARBA00022692"/>
    </source>
</evidence>
<keyword evidence="6 13" id="KW-0812">Transmembrane</keyword>
<comment type="similarity">
    <text evidence="12">Belongs to the cytochrome b561 family.</text>
</comment>
<dbReference type="InterPro" id="IPR016174">
    <property type="entry name" value="Di-haem_cyt_TM"/>
</dbReference>
<dbReference type="InterPro" id="IPR011577">
    <property type="entry name" value="Cyt_b561_bac/Ni-Hgenase"/>
</dbReference>
<feature type="transmembrane region" description="Helical" evidence="13">
    <location>
        <begin position="13"/>
        <end position="37"/>
    </location>
</feature>
<dbReference type="GO" id="GO:0005886">
    <property type="term" value="C:plasma membrane"/>
    <property type="evidence" value="ECO:0007669"/>
    <property type="project" value="UniProtKB-SubCell"/>
</dbReference>
<evidence type="ECO:0000259" key="14">
    <source>
        <dbReference type="Pfam" id="PF01292"/>
    </source>
</evidence>
<evidence type="ECO:0000256" key="9">
    <source>
        <dbReference type="ARBA" id="ARBA00022989"/>
    </source>
</evidence>
<comment type="cofactor">
    <cofactor evidence="1">
        <name>heme b</name>
        <dbReference type="ChEBI" id="CHEBI:60344"/>
    </cofactor>
</comment>
<keyword evidence="16" id="KW-1185">Reference proteome</keyword>
<reference evidence="15 16" key="1">
    <citation type="submission" date="2019-04" db="EMBL/GenBank/DDBJ databases">
        <title>Phreatobacter aquaticus sp. nov.</title>
        <authorList>
            <person name="Choi A."/>
            <person name="Baek K."/>
        </authorList>
    </citation>
    <scope>NUCLEOTIDE SEQUENCE [LARGE SCALE GENOMIC DNA]</scope>
    <source>
        <strain evidence="15 16">NMCR1094</strain>
    </source>
</reference>
<accession>A0A4D7QMJ1</accession>
<evidence type="ECO:0000256" key="10">
    <source>
        <dbReference type="ARBA" id="ARBA00023004"/>
    </source>
</evidence>
<name>A0A4D7QMJ1_9HYPH</name>
<keyword evidence="7" id="KW-0479">Metal-binding</keyword>
<protein>
    <submittedName>
        <fullName evidence="15">Cytochrome b</fullName>
    </submittedName>
</protein>
<dbReference type="PANTHER" id="PTHR30529">
    <property type="entry name" value="CYTOCHROME B561"/>
    <property type="match status" value="1"/>
</dbReference>
<dbReference type="InterPro" id="IPR052168">
    <property type="entry name" value="Cytochrome_b561_oxidase"/>
</dbReference>
<evidence type="ECO:0000256" key="2">
    <source>
        <dbReference type="ARBA" id="ARBA00004651"/>
    </source>
</evidence>
<evidence type="ECO:0000313" key="15">
    <source>
        <dbReference type="EMBL" id="QCK88475.1"/>
    </source>
</evidence>
<proteinExistence type="inferred from homology"/>
<evidence type="ECO:0000313" key="16">
    <source>
        <dbReference type="Proteomes" id="UP000298588"/>
    </source>
</evidence>
<evidence type="ECO:0000256" key="12">
    <source>
        <dbReference type="ARBA" id="ARBA00037975"/>
    </source>
</evidence>
<keyword evidence="10" id="KW-0408">Iron</keyword>
<organism evidence="15 16">
    <name type="scientific">Phreatobacter aquaticus</name>
    <dbReference type="NCBI Taxonomy" id="2570229"/>
    <lineage>
        <taxon>Bacteria</taxon>
        <taxon>Pseudomonadati</taxon>
        <taxon>Pseudomonadota</taxon>
        <taxon>Alphaproteobacteria</taxon>
        <taxon>Hyphomicrobiales</taxon>
        <taxon>Phreatobacteraceae</taxon>
        <taxon>Phreatobacter</taxon>
    </lineage>
</organism>
<keyword evidence="11 13" id="KW-0472">Membrane</keyword>
<feature type="domain" description="Cytochrome b561 bacterial/Ni-hydrogenase" evidence="14">
    <location>
        <begin position="6"/>
        <end position="182"/>
    </location>
</feature>
<keyword evidence="9 13" id="KW-1133">Transmembrane helix</keyword>
<keyword evidence="5" id="KW-0349">Heme</keyword>
<evidence type="ECO:0000256" key="8">
    <source>
        <dbReference type="ARBA" id="ARBA00022982"/>
    </source>
</evidence>
<keyword evidence="3" id="KW-0813">Transport</keyword>
<keyword evidence="4" id="KW-1003">Cell membrane</keyword>
<dbReference type="GO" id="GO:0009055">
    <property type="term" value="F:electron transfer activity"/>
    <property type="evidence" value="ECO:0007669"/>
    <property type="project" value="InterPro"/>
</dbReference>
<evidence type="ECO:0000256" key="4">
    <source>
        <dbReference type="ARBA" id="ARBA00022475"/>
    </source>
</evidence>
<dbReference type="OrthoDB" id="1247465at2"/>
<evidence type="ECO:0000256" key="11">
    <source>
        <dbReference type="ARBA" id="ARBA00023136"/>
    </source>
</evidence>
<evidence type="ECO:0000256" key="3">
    <source>
        <dbReference type="ARBA" id="ARBA00022448"/>
    </source>
</evidence>
<dbReference type="EMBL" id="CP039865">
    <property type="protein sequence ID" value="QCK88475.1"/>
    <property type="molecule type" value="Genomic_DNA"/>
</dbReference>
<gene>
    <name evidence="15" type="ORF">E8L99_23300</name>
</gene>
<dbReference type="GO" id="GO:0022904">
    <property type="term" value="P:respiratory electron transport chain"/>
    <property type="evidence" value="ECO:0007669"/>
    <property type="project" value="InterPro"/>
</dbReference>
<dbReference type="RefSeq" id="WP_137101801.1">
    <property type="nucleotide sequence ID" value="NZ_CP039865.1"/>
</dbReference>
<feature type="transmembrane region" description="Helical" evidence="13">
    <location>
        <begin position="95"/>
        <end position="115"/>
    </location>
</feature>
<dbReference type="GO" id="GO:0046872">
    <property type="term" value="F:metal ion binding"/>
    <property type="evidence" value="ECO:0007669"/>
    <property type="project" value="UniProtKB-KW"/>
</dbReference>
<dbReference type="GO" id="GO:0020037">
    <property type="term" value="F:heme binding"/>
    <property type="evidence" value="ECO:0007669"/>
    <property type="project" value="TreeGrafter"/>
</dbReference>
<dbReference type="Pfam" id="PF01292">
    <property type="entry name" value="Ni_hydr_CYTB"/>
    <property type="match status" value="1"/>
</dbReference>
<sequence>MSDPTVYSTPHRIIHWVMALLIIAMVPVGIYMTNIPYPPNPAANPALKDSLYEWHKSFGIIIFLLAALRVVVRLIKGVPAPVPTLTTIERIASSSVHHLLYILIFAVPFAGWLATSMCYGPVKLFWTVPVTLPFSGAEATCSAIYKVHFGMAGLMTLLVFAHIGGAMMHLVIKRDGVFRRMWLS</sequence>
<dbReference type="PANTHER" id="PTHR30529:SF1">
    <property type="entry name" value="CYTOCHROME B561 HOMOLOG 2"/>
    <property type="match status" value="1"/>
</dbReference>
<dbReference type="AlphaFoldDB" id="A0A4D7QMJ1"/>
<evidence type="ECO:0000256" key="13">
    <source>
        <dbReference type="SAM" id="Phobius"/>
    </source>
</evidence>
<evidence type="ECO:0000256" key="5">
    <source>
        <dbReference type="ARBA" id="ARBA00022617"/>
    </source>
</evidence>
<dbReference type="Gene3D" id="1.20.950.20">
    <property type="entry name" value="Transmembrane di-heme cytochromes, Chain C"/>
    <property type="match status" value="1"/>
</dbReference>
<evidence type="ECO:0000256" key="7">
    <source>
        <dbReference type="ARBA" id="ARBA00022723"/>
    </source>
</evidence>
<comment type="subcellular location">
    <subcellularLocation>
        <location evidence="2">Cell membrane</location>
        <topology evidence="2">Multi-pass membrane protein</topology>
    </subcellularLocation>
</comment>